<keyword evidence="1" id="KW-0436">Ligase</keyword>
<keyword evidence="4" id="KW-0460">Magnesium</keyword>
<keyword evidence="6" id="KW-0342">GTP-binding</keyword>
<evidence type="ECO:0000256" key="6">
    <source>
        <dbReference type="ARBA" id="ARBA00023134"/>
    </source>
</evidence>
<dbReference type="GO" id="GO:0005525">
    <property type="term" value="F:GTP binding"/>
    <property type="evidence" value="ECO:0007669"/>
    <property type="project" value="UniProtKB-KW"/>
</dbReference>
<dbReference type="GO" id="GO:0046872">
    <property type="term" value="F:metal ion binding"/>
    <property type="evidence" value="ECO:0007669"/>
    <property type="project" value="UniProtKB-KW"/>
</dbReference>
<feature type="domain" description="Coenzyme F420:L-glutamate ligase-like" evidence="8">
    <location>
        <begin position="5"/>
        <end position="210"/>
    </location>
</feature>
<dbReference type="SUPFAM" id="SSF144010">
    <property type="entry name" value="CofE-like"/>
    <property type="match status" value="1"/>
</dbReference>
<keyword evidence="7" id="KW-0464">Manganese</keyword>
<dbReference type="AlphaFoldDB" id="A0A382VIP5"/>
<feature type="non-terminal residue" evidence="9">
    <location>
        <position position="1"/>
    </location>
</feature>
<keyword evidence="3" id="KW-0547">Nucleotide-binding</keyword>
<dbReference type="Gene3D" id="3.90.1660.10">
    <property type="entry name" value="CofE-like domain"/>
    <property type="match status" value="1"/>
</dbReference>
<dbReference type="GO" id="GO:0052618">
    <property type="term" value="F:coenzyme F420-0:L-glutamate ligase activity"/>
    <property type="evidence" value="ECO:0007669"/>
    <property type="project" value="TreeGrafter"/>
</dbReference>
<organism evidence="9">
    <name type="scientific">marine metagenome</name>
    <dbReference type="NCBI Taxonomy" id="408172"/>
    <lineage>
        <taxon>unclassified sequences</taxon>
        <taxon>metagenomes</taxon>
        <taxon>ecological metagenomes</taxon>
    </lineage>
</organism>
<accession>A0A382VIP5</accession>
<proteinExistence type="predicted"/>
<dbReference type="InterPro" id="IPR008225">
    <property type="entry name" value="F420-0_g-glutamyl_ligase"/>
</dbReference>
<sequence>ELGPMIVTAAIGQDTSLEDGDILVVTQKVISKAEGRIVDLRTVTPSERGLKLSIETERDPRLVELILRESKSLIKIDSERGIIIAETHHGFICANAGIDQSNVAGEHMVSLLPEDPDGSARRIREEVAQILGVRVAVIISDTFGRAWREGQVNFAIGVSGIDPILDYRGSLDKQGSVLKTTSIAIADELVAAGEMVMGKAEGIPVALIRGYRYQPSAGGVAYLLRDPASDLFR</sequence>
<gene>
    <name evidence="9" type="ORF">METZ01_LOCUS399236</name>
</gene>
<evidence type="ECO:0000256" key="1">
    <source>
        <dbReference type="ARBA" id="ARBA00022598"/>
    </source>
</evidence>
<evidence type="ECO:0000256" key="3">
    <source>
        <dbReference type="ARBA" id="ARBA00022741"/>
    </source>
</evidence>
<dbReference type="NCBIfam" id="TIGR01916">
    <property type="entry name" value="F420_cofE"/>
    <property type="match status" value="1"/>
</dbReference>
<keyword evidence="2" id="KW-0479">Metal-binding</keyword>
<evidence type="ECO:0000313" key="9">
    <source>
        <dbReference type="EMBL" id="SVD46382.1"/>
    </source>
</evidence>
<evidence type="ECO:0000259" key="8">
    <source>
        <dbReference type="Pfam" id="PF01996"/>
    </source>
</evidence>
<evidence type="ECO:0000256" key="2">
    <source>
        <dbReference type="ARBA" id="ARBA00022723"/>
    </source>
</evidence>
<dbReference type="Pfam" id="PF01996">
    <property type="entry name" value="F420_ligase"/>
    <property type="match status" value="1"/>
</dbReference>
<evidence type="ECO:0000256" key="5">
    <source>
        <dbReference type="ARBA" id="ARBA00022958"/>
    </source>
</evidence>
<dbReference type="PANTHER" id="PTHR47917:SF1">
    <property type="entry name" value="COENZYME F420:L-GLUTAMATE LIGASE"/>
    <property type="match status" value="1"/>
</dbReference>
<reference evidence="9" key="1">
    <citation type="submission" date="2018-05" db="EMBL/GenBank/DDBJ databases">
        <authorList>
            <person name="Lanie J.A."/>
            <person name="Ng W.-L."/>
            <person name="Kazmierczak K.M."/>
            <person name="Andrzejewski T.M."/>
            <person name="Davidsen T.M."/>
            <person name="Wayne K.J."/>
            <person name="Tettelin H."/>
            <person name="Glass J.I."/>
            <person name="Rusch D."/>
            <person name="Podicherti R."/>
            <person name="Tsui H.-C.T."/>
            <person name="Winkler M.E."/>
        </authorList>
    </citation>
    <scope>NUCLEOTIDE SEQUENCE</scope>
</reference>
<name>A0A382VIP5_9ZZZZ</name>
<keyword evidence="5" id="KW-0630">Potassium</keyword>
<dbReference type="Gene3D" id="3.30.1330.100">
    <property type="entry name" value="CofE-like"/>
    <property type="match status" value="1"/>
</dbReference>
<protein>
    <recommendedName>
        <fullName evidence="8">Coenzyme F420:L-glutamate ligase-like domain-containing protein</fullName>
    </recommendedName>
</protein>
<evidence type="ECO:0000256" key="7">
    <source>
        <dbReference type="ARBA" id="ARBA00023211"/>
    </source>
</evidence>
<dbReference type="InterPro" id="IPR002847">
    <property type="entry name" value="F420-0_gamma-glut_ligase-dom"/>
</dbReference>
<dbReference type="EMBL" id="UINC01152279">
    <property type="protein sequence ID" value="SVD46382.1"/>
    <property type="molecule type" value="Genomic_DNA"/>
</dbReference>
<evidence type="ECO:0000256" key="4">
    <source>
        <dbReference type="ARBA" id="ARBA00022842"/>
    </source>
</evidence>
<dbReference type="PANTHER" id="PTHR47917">
    <property type="match status" value="1"/>
</dbReference>